<dbReference type="Pfam" id="PF16921">
    <property type="entry name" value="Tex_YqgF"/>
    <property type="match status" value="1"/>
</dbReference>
<dbReference type="SMART" id="SM00732">
    <property type="entry name" value="YqgFc"/>
    <property type="match status" value="1"/>
</dbReference>
<keyword evidence="4" id="KW-1185">Reference proteome</keyword>
<dbReference type="SUPFAM" id="SSF53098">
    <property type="entry name" value="Ribonuclease H-like"/>
    <property type="match status" value="1"/>
</dbReference>
<dbReference type="GO" id="GO:0003729">
    <property type="term" value="F:mRNA binding"/>
    <property type="evidence" value="ECO:0007669"/>
    <property type="project" value="TreeGrafter"/>
</dbReference>
<dbReference type="InterPro" id="IPR050437">
    <property type="entry name" value="Ribos_protein_bS1-like"/>
</dbReference>
<evidence type="ECO:0000313" key="4">
    <source>
        <dbReference type="Proteomes" id="UP000694546"/>
    </source>
</evidence>
<dbReference type="InterPro" id="IPR023323">
    <property type="entry name" value="Tex-like_dom_sf"/>
</dbReference>
<dbReference type="PANTHER" id="PTHR10724:SF10">
    <property type="entry name" value="S1 RNA-BINDING DOMAIN-CONTAINING PROTEIN 1"/>
    <property type="match status" value="1"/>
</dbReference>
<dbReference type="InterPro" id="IPR012340">
    <property type="entry name" value="NA-bd_OB-fold"/>
</dbReference>
<proteinExistence type="predicted"/>
<feature type="region of interest" description="Disordered" evidence="1">
    <location>
        <begin position="624"/>
        <end position="649"/>
    </location>
</feature>
<dbReference type="Proteomes" id="UP000694546">
    <property type="component" value="Chromosome 15"/>
</dbReference>
<dbReference type="InterPro" id="IPR003029">
    <property type="entry name" value="S1_domain"/>
</dbReference>
<gene>
    <name evidence="3" type="primary">SRBD1</name>
    <name evidence="3" type="synonym">srbd1</name>
</gene>
<dbReference type="Gene3D" id="2.40.50.140">
    <property type="entry name" value="Nucleic acid-binding proteins"/>
    <property type="match status" value="1"/>
</dbReference>
<dbReference type="Pfam" id="PF12836">
    <property type="entry name" value="HHH_3"/>
    <property type="match status" value="1"/>
</dbReference>
<dbReference type="CDD" id="cd05685">
    <property type="entry name" value="S1_Tex"/>
    <property type="match status" value="1"/>
</dbReference>
<dbReference type="InterPro" id="IPR032639">
    <property type="entry name" value="Tex_YqgF"/>
</dbReference>
<organism evidence="3 4">
    <name type="scientific">Gadus morhua</name>
    <name type="common">Atlantic cod</name>
    <dbReference type="NCBI Taxonomy" id="8049"/>
    <lineage>
        <taxon>Eukaryota</taxon>
        <taxon>Metazoa</taxon>
        <taxon>Chordata</taxon>
        <taxon>Craniata</taxon>
        <taxon>Vertebrata</taxon>
        <taxon>Euteleostomi</taxon>
        <taxon>Actinopterygii</taxon>
        <taxon>Neopterygii</taxon>
        <taxon>Teleostei</taxon>
        <taxon>Neoteleostei</taxon>
        <taxon>Acanthomorphata</taxon>
        <taxon>Zeiogadaria</taxon>
        <taxon>Gadariae</taxon>
        <taxon>Gadiformes</taxon>
        <taxon>Gadoidei</taxon>
        <taxon>Gadidae</taxon>
        <taxon>Gadus</taxon>
    </lineage>
</organism>
<reference evidence="3" key="2">
    <citation type="submission" date="2025-09" db="UniProtKB">
        <authorList>
            <consortium name="Ensembl"/>
        </authorList>
    </citation>
    <scope>IDENTIFICATION</scope>
</reference>
<dbReference type="InterPro" id="IPR018974">
    <property type="entry name" value="Tex-like_N"/>
</dbReference>
<protein>
    <submittedName>
        <fullName evidence="3">S1 RNA binding domain 1</fullName>
    </submittedName>
</protein>
<dbReference type="InterPro" id="IPR037027">
    <property type="entry name" value="YqgF/RNaseH-like_dom_sf"/>
</dbReference>
<feature type="domain" description="S1 motif" evidence="2">
    <location>
        <begin position="726"/>
        <end position="799"/>
    </location>
</feature>
<dbReference type="SUPFAM" id="SSF47781">
    <property type="entry name" value="RuvA domain 2-like"/>
    <property type="match status" value="2"/>
</dbReference>
<evidence type="ECO:0000313" key="3">
    <source>
        <dbReference type="Ensembl" id="ENSGMOP00000050996.1"/>
    </source>
</evidence>
<dbReference type="GO" id="GO:0006139">
    <property type="term" value="P:nucleobase-containing compound metabolic process"/>
    <property type="evidence" value="ECO:0007669"/>
    <property type="project" value="InterPro"/>
</dbReference>
<dbReference type="SMART" id="SM00316">
    <property type="entry name" value="S1"/>
    <property type="match status" value="1"/>
</dbReference>
<dbReference type="Gene3D" id="1.10.3500.10">
    <property type="entry name" value="Tex N-terminal region-like"/>
    <property type="match status" value="2"/>
</dbReference>
<dbReference type="Pfam" id="PF00575">
    <property type="entry name" value="S1"/>
    <property type="match status" value="1"/>
</dbReference>
<dbReference type="Gene3D" id="3.30.420.140">
    <property type="entry name" value="YqgF/RNase H-like domain"/>
    <property type="match status" value="1"/>
</dbReference>
<evidence type="ECO:0000256" key="1">
    <source>
        <dbReference type="SAM" id="MobiDB-lite"/>
    </source>
</evidence>
<dbReference type="GO" id="GO:0006412">
    <property type="term" value="P:translation"/>
    <property type="evidence" value="ECO:0007669"/>
    <property type="project" value="TreeGrafter"/>
</dbReference>
<feature type="compositionally biased region" description="Polar residues" evidence="1">
    <location>
        <begin position="636"/>
        <end position="649"/>
    </location>
</feature>
<dbReference type="InterPro" id="IPR012337">
    <property type="entry name" value="RNaseH-like_sf"/>
</dbReference>
<dbReference type="SUPFAM" id="SSF158832">
    <property type="entry name" value="Tex N-terminal region-like"/>
    <property type="match status" value="1"/>
</dbReference>
<dbReference type="Pfam" id="PF09371">
    <property type="entry name" value="Tex_N"/>
    <property type="match status" value="1"/>
</dbReference>
<name>A0A8C5FP66_GADMO</name>
<dbReference type="InterPro" id="IPR041692">
    <property type="entry name" value="HHH_9"/>
</dbReference>
<dbReference type="InterPro" id="IPR023319">
    <property type="entry name" value="Tex-like_HTH_dom_sf"/>
</dbReference>
<dbReference type="SUPFAM" id="SSF50249">
    <property type="entry name" value="Nucleic acid-binding proteins"/>
    <property type="match status" value="1"/>
</dbReference>
<dbReference type="Ensembl" id="ENSGMOT00000069886.1">
    <property type="protein sequence ID" value="ENSGMOP00000050996.1"/>
    <property type="gene ID" value="ENSGMOG00000018010.2"/>
</dbReference>
<dbReference type="Gene3D" id="1.10.150.310">
    <property type="entry name" value="Tex RuvX-like domain-like"/>
    <property type="match status" value="1"/>
</dbReference>
<evidence type="ECO:0000259" key="2">
    <source>
        <dbReference type="PROSITE" id="PS50126"/>
    </source>
</evidence>
<dbReference type="GO" id="GO:0003735">
    <property type="term" value="F:structural constituent of ribosome"/>
    <property type="evidence" value="ECO:0007669"/>
    <property type="project" value="TreeGrafter"/>
</dbReference>
<dbReference type="GeneTree" id="ENSGT00510000047850"/>
<dbReference type="InterPro" id="IPR044146">
    <property type="entry name" value="S1_Tex"/>
</dbReference>
<dbReference type="InterPro" id="IPR010994">
    <property type="entry name" value="RuvA_2-like"/>
</dbReference>
<reference evidence="3" key="1">
    <citation type="submission" date="2025-08" db="UniProtKB">
        <authorList>
            <consortium name="Ensembl"/>
        </authorList>
    </citation>
    <scope>IDENTIFICATION</scope>
</reference>
<dbReference type="PANTHER" id="PTHR10724">
    <property type="entry name" value="30S RIBOSOMAL PROTEIN S1"/>
    <property type="match status" value="1"/>
</dbReference>
<sequence>MVLLLEDSGSVFIDMGDKKPSRMQSFTVADGPLSGGWVDEALSGTGMAVKKEENEDFTFDESYVKRQKTSGAPDGQPSALSSPAARALRNELNMNWDLIELLSTMTVVERWVCVNIVKLLREENTVPFMVRYRKDMINHMDADAVRDVQLVHLSKKTQSVIQTLRKDGFLNAELENNLQSCRSLDELDHMYSPYKKGSKLSKARRARDLGLEEAAVILLNRPNDLVIQSWVKPGSEGLSSLEEVTTGVKHILADMIAKDPESLTLAIYRGESLKILTVKVNIPDSVKSDFTRWCINCRWRPKMLGRPSDTKIIGDAVEDAYKRLILPLLTRSYRTKLSATAEKESIDMFVRNLRQRLLVSPIRGSVIMGVDPGFTHGCKIAVLSPTSHILHTDVLYLHRPGQRTEADRLRHLVLKYSCNKVVIGNGTACRETEAFFADLISRGLFQPLDVSYCITNEAGSSIYSVSPEAVKEMPELDPNLRSAVSIGRRVQDPLAELVKIDPKHIGIGTYQHDVQPGALKAALDGVVQECVSFVGVDINICSETLMRHVSGLNAGRARSIVEWREKNGPFFNREQLRLVKGMGPKSFQQCAGFIRINPHNLHSRVQICQCESSVSCDSAAPEKPAVKKSKGKAATNIPSTPNPLDQTSIHPESYHVAENEGLRRCVETQVQASCLEHLARTLDTIPETLQLIVEGLTQPPGFDIRQGFEQADFKRGVVSMRDLQVGAVLTGRVENTALFGAFVDIGVGKSGLIHKSNITADRLPPSKRGRSLFLGPGERVEVRVLNVDPQRGRIGLDLLRVLQ</sequence>
<accession>A0A8C5FP66</accession>
<dbReference type="Pfam" id="PF17674">
    <property type="entry name" value="HHH_9"/>
    <property type="match status" value="1"/>
</dbReference>
<dbReference type="PROSITE" id="PS50126">
    <property type="entry name" value="S1"/>
    <property type="match status" value="1"/>
</dbReference>
<dbReference type="InterPro" id="IPR006641">
    <property type="entry name" value="YqgF/RNaseH-like_dom"/>
</dbReference>
<dbReference type="AlphaFoldDB" id="A0A8C5FP66"/>
<dbReference type="Gene3D" id="1.10.10.650">
    <property type="entry name" value="RuvA domain 2-like"/>
    <property type="match status" value="1"/>
</dbReference>